<dbReference type="InterPro" id="IPR051624">
    <property type="entry name" value="RMD1/Sad1-interacting"/>
</dbReference>
<evidence type="ECO:0000313" key="5">
    <source>
        <dbReference type="EMBL" id="SCU69438.1"/>
    </source>
</evidence>
<gene>
    <name evidence="5" type="ORF">TEOVI_000100400</name>
</gene>
<feature type="region of interest" description="Disordered" evidence="2">
    <location>
        <begin position="182"/>
        <end position="210"/>
    </location>
</feature>
<dbReference type="VEuPathDB" id="TriTrypDB:TEOVI_000100400"/>
<evidence type="ECO:0000259" key="4">
    <source>
        <dbReference type="Pfam" id="PF02582"/>
    </source>
</evidence>
<accession>A0A1G4IBV4</accession>
<proteinExistence type="inferred from homology"/>
<comment type="caution">
    <text evidence="5">The sequence shown here is derived from an EMBL/GenBank/DDBJ whole genome shotgun (WGS) entry which is preliminary data.</text>
</comment>
<dbReference type="EMBL" id="CZPT02001211">
    <property type="protein sequence ID" value="SCU69438.1"/>
    <property type="molecule type" value="Genomic_DNA"/>
</dbReference>
<dbReference type="AlphaFoldDB" id="A0A1G4IBV4"/>
<dbReference type="RefSeq" id="XP_067080414.1">
    <property type="nucleotide sequence ID" value="XM_067224313.1"/>
</dbReference>
<evidence type="ECO:0000256" key="3">
    <source>
        <dbReference type="SAM" id="Phobius"/>
    </source>
</evidence>
<keyword evidence="3" id="KW-0812">Transmembrane</keyword>
<name>A0A1G4IBV4_TRYEQ</name>
<keyword evidence="3" id="KW-0472">Membrane</keyword>
<dbReference type="Pfam" id="PF02582">
    <property type="entry name" value="DUF155"/>
    <property type="match status" value="1"/>
</dbReference>
<organism evidence="5 6">
    <name type="scientific">Trypanosoma equiperdum</name>
    <dbReference type="NCBI Taxonomy" id="5694"/>
    <lineage>
        <taxon>Eukaryota</taxon>
        <taxon>Discoba</taxon>
        <taxon>Euglenozoa</taxon>
        <taxon>Kinetoplastea</taxon>
        <taxon>Metakinetoplastina</taxon>
        <taxon>Trypanosomatida</taxon>
        <taxon>Trypanosomatidae</taxon>
        <taxon>Trypanosoma</taxon>
    </lineage>
</organism>
<dbReference type="Proteomes" id="UP000195570">
    <property type="component" value="Unassembled WGS sequence"/>
</dbReference>
<dbReference type="GO" id="GO:0005739">
    <property type="term" value="C:mitochondrion"/>
    <property type="evidence" value="ECO:0007669"/>
    <property type="project" value="UniProtKB-ARBA"/>
</dbReference>
<dbReference type="PANTHER" id="PTHR16255">
    <property type="entry name" value="REQUIRED FOR MEIOTIC NUCLEAR DIVISION PROTEIN 1 HOMOLOG"/>
    <property type="match status" value="1"/>
</dbReference>
<dbReference type="PANTHER" id="PTHR16255:SF20">
    <property type="entry name" value="DUF155 DOMAIN-CONTAINING PROTEIN"/>
    <property type="match status" value="1"/>
</dbReference>
<evidence type="ECO:0000313" key="6">
    <source>
        <dbReference type="Proteomes" id="UP000195570"/>
    </source>
</evidence>
<dbReference type="GeneID" id="92374944"/>
<sequence>MNQKEDHEDSQKLNPHPPSSVFTYDPSNSQSVLWHEGPVRDDHSHGDEPPLILRVRRGSSEVSSITGIMATDYAIAIDQPFQIQGGTGLSRRMSLRSPGGTPAPSDEIQEGEPPARHQLYQTPNMSQTTRYFLADPHGLRSESDTQCLNSLTGKHWEYYYQQPPHCDTDTTVDEDHLLHQPSLLEPTVKHVTRSRGNRSGSSSPASIEMRSTSLRSYTAVVEPRPEVHAESSEEKLVSGTVVRQSDAATDGNSAVAERMKYESPEDPRNYIINIIANNEPGRVTLQLIHEELNWEERFAEANGTVLEYLQGYQSIFAVSPLDDRVTMRKPLKAAKGRRRLRGHSGYHAMSNRIGSVSCSYVARKFDLELLSSLYKRRGYRAAIIHDVLHVSSFDTFDLFLFPGGVVVWWGMNRCDHWLVEDDFLSADPSFVNEAIQERHTQKSIDELFPMWHSYELDENYDATTQLGRRQALDRFSTNLCFDHYLIPRSNPLRSQVMLTVSYALGRISVVDFFDNMTHKFHKEVLQIPSEIRGFFDYFSAQQQITRLEGELHIANMAITEFFDTPDFLWEMGWLHDYHEIAERQNSSEKIFSWFIAKSDALLQQLANIKGRRHRLFILGSDVFLILLLVADVIFLMTSFILRLYFPRAED</sequence>
<feature type="compositionally biased region" description="Basic and acidic residues" evidence="2">
    <location>
        <begin position="1"/>
        <end position="11"/>
    </location>
</feature>
<reference evidence="5" key="1">
    <citation type="submission" date="2016-09" db="EMBL/GenBank/DDBJ databases">
        <authorList>
            <person name="Hebert L."/>
            <person name="Moumen B."/>
        </authorList>
    </citation>
    <scope>NUCLEOTIDE SEQUENCE [LARGE SCALE GENOMIC DNA]</scope>
    <source>
        <strain evidence="5">OVI</strain>
    </source>
</reference>
<keyword evidence="3" id="KW-1133">Transmembrane helix</keyword>
<keyword evidence="6" id="KW-1185">Reference proteome</keyword>
<evidence type="ECO:0000256" key="1">
    <source>
        <dbReference type="ARBA" id="ARBA00008306"/>
    </source>
</evidence>
<feature type="region of interest" description="Disordered" evidence="2">
    <location>
        <begin position="1"/>
        <end position="50"/>
    </location>
</feature>
<feature type="transmembrane region" description="Helical" evidence="3">
    <location>
        <begin position="622"/>
        <end position="645"/>
    </location>
</feature>
<feature type="domain" description="DUF155" evidence="4">
    <location>
        <begin position="398"/>
        <end position="582"/>
    </location>
</feature>
<feature type="compositionally biased region" description="Basic and acidic residues" evidence="2">
    <location>
        <begin position="37"/>
        <end position="48"/>
    </location>
</feature>
<feature type="compositionally biased region" description="Polar residues" evidence="2">
    <location>
        <begin position="20"/>
        <end position="32"/>
    </location>
</feature>
<feature type="region of interest" description="Disordered" evidence="2">
    <location>
        <begin position="89"/>
        <end position="113"/>
    </location>
</feature>
<evidence type="ECO:0000256" key="2">
    <source>
        <dbReference type="SAM" id="MobiDB-lite"/>
    </source>
</evidence>
<comment type="similarity">
    <text evidence="1">Belongs to the RMD1/sif2 family.</text>
</comment>
<protein>
    <submittedName>
        <fullName evidence="5">Uncharacterized ACR, YagE family COG1723, putative</fullName>
    </submittedName>
</protein>
<dbReference type="InterPro" id="IPR003734">
    <property type="entry name" value="DUF155"/>
</dbReference>